<keyword evidence="5" id="KW-1185">Reference proteome</keyword>
<comment type="caution">
    <text evidence="4">The sequence shown here is derived from an EMBL/GenBank/DDBJ whole genome shotgun (WGS) entry which is preliminary data.</text>
</comment>
<dbReference type="InterPro" id="IPR036875">
    <property type="entry name" value="Znf_CCHC_sf"/>
</dbReference>
<proteinExistence type="predicted"/>
<feature type="region of interest" description="Disordered" evidence="2">
    <location>
        <begin position="170"/>
        <end position="200"/>
    </location>
</feature>
<evidence type="ECO:0000313" key="5">
    <source>
        <dbReference type="Proteomes" id="UP001331761"/>
    </source>
</evidence>
<dbReference type="SMART" id="SM00343">
    <property type="entry name" value="ZnF_C2HC"/>
    <property type="match status" value="1"/>
</dbReference>
<sequence>MDDGDSVMTGDENVPPQEVRQFESCQEEKGRKGQWEEMAQVLDDGHSRLMALLGETKVSKQAKTAIESEWAKMVERMERLCSGHRATASEPLMRVVNRTLTERKIECEEDWEEYVVTMERDGELLAELSRMLNVNIFQIKDSVEALMRHSENHRAEGAFSAAGAVRQARSVDKDVRPQHVGPTADTRRTVKRGSYESSGRVPGDNKKCYNCSKYGHVAKECPLRATRVNHIETKDAVTKCKDTTLSSIVSRVKSMGMAVRENESAASDLIGDRMTVALNLLGESCEALVDTGSMISIVPVELLAKVQDQGFDLDSLDMVPKAHLKPVFDASDNRMEFLAAVYIEVKVEGGMTERVAFHISPRKETEVILGTNALNKLGISVLIETKGSSAIERGYSNKVVVAERRYIPPREMGLVEVVCEGEIDGVTEKIIWPCKLGVAAGVYAIRDRRASIPVYNRSEEPLLLKKGEEVGHWDTDKWHERWEEMNPLMSNEAECELPERDRLQ</sequence>
<accession>A0AAN8FF92</accession>
<reference evidence="4 5" key="1">
    <citation type="submission" date="2019-10" db="EMBL/GenBank/DDBJ databases">
        <title>Assembly and Annotation for the nematode Trichostrongylus colubriformis.</title>
        <authorList>
            <person name="Martin J."/>
        </authorList>
    </citation>
    <scope>NUCLEOTIDE SEQUENCE [LARGE SCALE GENOMIC DNA]</scope>
    <source>
        <strain evidence="4">G859</strain>
        <tissue evidence="4">Whole worm</tissue>
    </source>
</reference>
<keyword evidence="1" id="KW-0479">Metal-binding</keyword>
<name>A0AAN8FF92_TRICO</name>
<dbReference type="GO" id="GO:0019899">
    <property type="term" value="F:enzyme binding"/>
    <property type="evidence" value="ECO:0007669"/>
    <property type="project" value="UniProtKB-ARBA"/>
</dbReference>
<evidence type="ECO:0000259" key="3">
    <source>
        <dbReference type="PROSITE" id="PS50158"/>
    </source>
</evidence>
<dbReference type="PANTHER" id="PTHR46888">
    <property type="entry name" value="ZINC KNUCKLE DOMAINCONTAINING PROTEIN-RELATED"/>
    <property type="match status" value="1"/>
</dbReference>
<protein>
    <recommendedName>
        <fullName evidence="3">CCHC-type domain-containing protein</fullName>
    </recommendedName>
</protein>
<evidence type="ECO:0000313" key="4">
    <source>
        <dbReference type="EMBL" id="KAK5975965.1"/>
    </source>
</evidence>
<dbReference type="GO" id="GO:0003676">
    <property type="term" value="F:nucleic acid binding"/>
    <property type="evidence" value="ECO:0007669"/>
    <property type="project" value="InterPro"/>
</dbReference>
<dbReference type="InterPro" id="IPR021109">
    <property type="entry name" value="Peptidase_aspartic_dom_sf"/>
</dbReference>
<keyword evidence="1" id="KW-0862">Zinc</keyword>
<dbReference type="PROSITE" id="PS50158">
    <property type="entry name" value="ZF_CCHC"/>
    <property type="match status" value="1"/>
</dbReference>
<dbReference type="InterPro" id="IPR001878">
    <property type="entry name" value="Znf_CCHC"/>
</dbReference>
<dbReference type="Gene3D" id="4.10.60.10">
    <property type="entry name" value="Zinc finger, CCHC-type"/>
    <property type="match status" value="1"/>
</dbReference>
<dbReference type="CDD" id="cd00303">
    <property type="entry name" value="retropepsin_like"/>
    <property type="match status" value="1"/>
</dbReference>
<feature type="domain" description="CCHC-type" evidence="3">
    <location>
        <begin position="207"/>
        <end position="222"/>
    </location>
</feature>
<feature type="non-terminal residue" evidence="4">
    <location>
        <position position="504"/>
    </location>
</feature>
<keyword evidence="1" id="KW-0863">Zinc-finger</keyword>
<dbReference type="GO" id="GO:0005737">
    <property type="term" value="C:cytoplasm"/>
    <property type="evidence" value="ECO:0007669"/>
    <property type="project" value="UniProtKB-ARBA"/>
</dbReference>
<dbReference type="AlphaFoldDB" id="A0AAN8FF92"/>
<dbReference type="GO" id="GO:0008270">
    <property type="term" value="F:zinc ion binding"/>
    <property type="evidence" value="ECO:0007669"/>
    <property type="project" value="UniProtKB-KW"/>
</dbReference>
<organism evidence="4 5">
    <name type="scientific">Trichostrongylus colubriformis</name>
    <name type="common">Black scour worm</name>
    <dbReference type="NCBI Taxonomy" id="6319"/>
    <lineage>
        <taxon>Eukaryota</taxon>
        <taxon>Metazoa</taxon>
        <taxon>Ecdysozoa</taxon>
        <taxon>Nematoda</taxon>
        <taxon>Chromadorea</taxon>
        <taxon>Rhabditida</taxon>
        <taxon>Rhabditina</taxon>
        <taxon>Rhabditomorpha</taxon>
        <taxon>Strongyloidea</taxon>
        <taxon>Trichostrongylidae</taxon>
        <taxon>Trichostrongylus</taxon>
    </lineage>
</organism>
<gene>
    <name evidence="4" type="ORF">GCK32_004806</name>
</gene>
<evidence type="ECO:0000256" key="2">
    <source>
        <dbReference type="SAM" id="MobiDB-lite"/>
    </source>
</evidence>
<dbReference type="Proteomes" id="UP001331761">
    <property type="component" value="Unassembled WGS sequence"/>
</dbReference>
<dbReference type="PANTHER" id="PTHR46888:SF1">
    <property type="entry name" value="RIBONUCLEASE H"/>
    <property type="match status" value="1"/>
</dbReference>
<evidence type="ECO:0000256" key="1">
    <source>
        <dbReference type="PROSITE-ProRule" id="PRU00047"/>
    </source>
</evidence>
<dbReference type="Gene3D" id="2.40.70.10">
    <property type="entry name" value="Acid Proteases"/>
    <property type="match status" value="1"/>
</dbReference>
<dbReference type="EMBL" id="WIXE01012394">
    <property type="protein sequence ID" value="KAK5975965.1"/>
    <property type="molecule type" value="Genomic_DNA"/>
</dbReference>
<dbReference type="Pfam" id="PF00098">
    <property type="entry name" value="zf-CCHC"/>
    <property type="match status" value="1"/>
</dbReference>
<dbReference type="SUPFAM" id="SSF57756">
    <property type="entry name" value="Retrovirus zinc finger-like domains"/>
    <property type="match status" value="1"/>
</dbReference>